<feature type="signal peptide" evidence="4">
    <location>
        <begin position="1"/>
        <end position="20"/>
    </location>
</feature>
<dbReference type="InterPro" id="IPR006843">
    <property type="entry name" value="PAP/fibrillin_dom"/>
</dbReference>
<evidence type="ECO:0000256" key="4">
    <source>
        <dbReference type="SAM" id="SignalP"/>
    </source>
</evidence>
<comment type="caution">
    <text evidence="6">The sequence shown here is derived from an EMBL/GenBank/DDBJ whole genome shotgun (WGS) entry which is preliminary data.</text>
</comment>
<feature type="region of interest" description="Disordered" evidence="3">
    <location>
        <begin position="35"/>
        <end position="58"/>
    </location>
</feature>
<dbReference type="EMBL" id="CAKKNE010000004">
    <property type="protein sequence ID" value="CAH0375372.1"/>
    <property type="molecule type" value="Genomic_DNA"/>
</dbReference>
<dbReference type="InterPro" id="IPR039633">
    <property type="entry name" value="PAP"/>
</dbReference>
<dbReference type="AlphaFoldDB" id="A0A8J2SWM4"/>
<accession>A0A8J2SWM4</accession>
<evidence type="ECO:0000256" key="2">
    <source>
        <dbReference type="ARBA" id="ARBA00022640"/>
    </source>
</evidence>
<evidence type="ECO:0000256" key="3">
    <source>
        <dbReference type="SAM" id="MobiDB-lite"/>
    </source>
</evidence>
<dbReference type="PANTHER" id="PTHR31906">
    <property type="entry name" value="PLASTID-LIPID-ASSOCIATED PROTEIN 4, CHLOROPLASTIC-RELATED"/>
    <property type="match status" value="1"/>
</dbReference>
<feature type="compositionally biased region" description="Acidic residues" evidence="3">
    <location>
        <begin position="41"/>
        <end position="54"/>
    </location>
</feature>
<keyword evidence="7" id="KW-1185">Reference proteome</keyword>
<evidence type="ECO:0000313" key="6">
    <source>
        <dbReference type="EMBL" id="CAH0375372.1"/>
    </source>
</evidence>
<evidence type="ECO:0000256" key="1">
    <source>
        <dbReference type="ARBA" id="ARBA00004474"/>
    </source>
</evidence>
<reference evidence="6" key="1">
    <citation type="submission" date="2021-11" db="EMBL/GenBank/DDBJ databases">
        <authorList>
            <consortium name="Genoscope - CEA"/>
            <person name="William W."/>
        </authorList>
    </citation>
    <scope>NUCLEOTIDE SEQUENCE</scope>
</reference>
<keyword evidence="4" id="KW-0732">Signal</keyword>
<dbReference type="OrthoDB" id="203682at2759"/>
<name>A0A8J2SWM4_9STRA</name>
<dbReference type="Proteomes" id="UP000789595">
    <property type="component" value="Unassembled WGS sequence"/>
</dbReference>
<organism evidence="6 7">
    <name type="scientific">Pelagomonas calceolata</name>
    <dbReference type="NCBI Taxonomy" id="35677"/>
    <lineage>
        <taxon>Eukaryota</taxon>
        <taxon>Sar</taxon>
        <taxon>Stramenopiles</taxon>
        <taxon>Ochrophyta</taxon>
        <taxon>Pelagophyceae</taxon>
        <taxon>Pelagomonadales</taxon>
        <taxon>Pelagomonadaceae</taxon>
        <taxon>Pelagomonas</taxon>
    </lineage>
</organism>
<feature type="chain" id="PRO_5035162063" description="Plastid lipid-associated protein/fibrillin conserved domain-containing protein" evidence="4">
    <location>
        <begin position="21"/>
        <end position="327"/>
    </location>
</feature>
<keyword evidence="2" id="KW-0934">Plastid</keyword>
<evidence type="ECO:0000313" key="7">
    <source>
        <dbReference type="Proteomes" id="UP000789595"/>
    </source>
</evidence>
<comment type="subcellular location">
    <subcellularLocation>
        <location evidence="1">Plastid</location>
    </subcellularLocation>
</comment>
<proteinExistence type="predicted"/>
<dbReference type="GO" id="GO:0009536">
    <property type="term" value="C:plastid"/>
    <property type="evidence" value="ECO:0007669"/>
    <property type="project" value="UniProtKB-SubCell"/>
</dbReference>
<dbReference type="Pfam" id="PF04755">
    <property type="entry name" value="PAP_fibrillin"/>
    <property type="match status" value="1"/>
</dbReference>
<sequence>MAATHVLVALMTAAATTTSGFLVPQLAPAMHLPPLRSMAEGEGDWPSDSAEDAAPDVIDVPRVEDRESLKKELLLAVSRTARGQQLDKRPNEAVNDVARRLEAQGAPTDAQLLNGRWNLAYCSTYLFRSSPFWMAGRAACQDGEEARRYDWFCDQHRKATMVSEIGAVRQIVAPGRLVSEFETSVAAAPMRVGGSMPVTIFGSIVSSADITATTETPRGLEKTLEMADVEVKGSNIPLLRPLLDNGLKLDSRRVNDALPIDRPFPIFTTTYCDGDVRVSRDVDDNLYVYTKESDDTTLTSYDDVDADLGIPELIRGALGVMTGSLNN</sequence>
<evidence type="ECO:0000259" key="5">
    <source>
        <dbReference type="Pfam" id="PF04755"/>
    </source>
</evidence>
<gene>
    <name evidence="6" type="ORF">PECAL_4P27040</name>
</gene>
<protein>
    <recommendedName>
        <fullName evidence="5">Plastid lipid-associated protein/fibrillin conserved domain-containing protein</fullName>
    </recommendedName>
</protein>
<feature type="domain" description="Plastid lipid-associated protein/fibrillin conserved" evidence="5">
    <location>
        <begin position="68"/>
        <end position="124"/>
    </location>
</feature>